<evidence type="ECO:0000256" key="3">
    <source>
        <dbReference type="ARBA" id="ARBA00022575"/>
    </source>
</evidence>
<dbReference type="PANTHER" id="PTHR42747:SF3">
    <property type="entry name" value="NITRONATE MONOOXYGENASE-RELATED"/>
    <property type="match status" value="1"/>
</dbReference>
<accession>A0A371K430</accession>
<comment type="cofactor">
    <cofactor evidence="1">
        <name>FMN</name>
        <dbReference type="ChEBI" id="CHEBI:58210"/>
    </cofactor>
</comment>
<evidence type="ECO:0000313" key="12">
    <source>
        <dbReference type="EMBL" id="RDZ28675.1"/>
    </source>
</evidence>
<dbReference type="EMBL" id="QTSU01000001">
    <property type="protein sequence ID" value="RDZ28675.1"/>
    <property type="molecule type" value="Genomic_DNA"/>
</dbReference>
<organism evidence="12 13">
    <name type="scientific">Lysobacter silvisoli</name>
    <dbReference type="NCBI Taxonomy" id="2293254"/>
    <lineage>
        <taxon>Bacteria</taxon>
        <taxon>Pseudomonadati</taxon>
        <taxon>Pseudomonadota</taxon>
        <taxon>Gammaproteobacteria</taxon>
        <taxon>Lysobacterales</taxon>
        <taxon>Lysobacteraceae</taxon>
        <taxon>Lysobacter</taxon>
    </lineage>
</organism>
<comment type="similarity">
    <text evidence="2">Belongs to the nitronate monooxygenase family. NMO class I subfamily.</text>
</comment>
<keyword evidence="13" id="KW-1185">Reference proteome</keyword>
<gene>
    <name evidence="12" type="ORF">DX914_05990</name>
</gene>
<dbReference type="GO" id="GO:0009636">
    <property type="term" value="P:response to toxic substance"/>
    <property type="evidence" value="ECO:0007669"/>
    <property type="project" value="UniProtKB-KW"/>
</dbReference>
<dbReference type="InterPro" id="IPR004136">
    <property type="entry name" value="NMO"/>
</dbReference>
<keyword evidence="3" id="KW-0216">Detoxification</keyword>
<reference evidence="12 13" key="1">
    <citation type="submission" date="2018-08" db="EMBL/GenBank/DDBJ databases">
        <title>Lysobacter sp. zong2l5, whole genome shotgun sequence.</title>
        <authorList>
            <person name="Zhang X."/>
            <person name="Feng G."/>
            <person name="Zhu H."/>
        </authorList>
    </citation>
    <scope>NUCLEOTIDE SEQUENCE [LARGE SCALE GENOMIC DNA]</scope>
    <source>
        <strain evidence="13">zong2l5</strain>
    </source>
</reference>
<evidence type="ECO:0000256" key="7">
    <source>
        <dbReference type="ARBA" id="ARBA00023002"/>
    </source>
</evidence>
<evidence type="ECO:0000256" key="4">
    <source>
        <dbReference type="ARBA" id="ARBA00022630"/>
    </source>
</evidence>
<evidence type="ECO:0000256" key="2">
    <source>
        <dbReference type="ARBA" id="ARBA00009881"/>
    </source>
</evidence>
<proteinExistence type="inferred from homology"/>
<evidence type="ECO:0000256" key="8">
    <source>
        <dbReference type="ARBA" id="ARBA00023033"/>
    </source>
</evidence>
<evidence type="ECO:0000256" key="9">
    <source>
        <dbReference type="ARBA" id="ARBA00031155"/>
    </source>
</evidence>
<evidence type="ECO:0000256" key="6">
    <source>
        <dbReference type="ARBA" id="ARBA00022741"/>
    </source>
</evidence>
<sequence length="352" mass="36729">MRYRVSLSSLLGTDLPLIQAPMAGVQDSALAIAVSRAGALGSLPAAMLTPQVLAKELAAIAAASERPYNVNFFCHTAPQAGDSAEAAWREALAPYYREFDIDPAGIAAGPGRRPFDADAVQLLERFRPRVVSFHFGLPEPALMQRLRSWGAILLSSATTVAEARWLQAQGVDAVIAQGLEAGGHRGHFLDQDLSLQMGTYALLPQIARAVRVPVIAAGGIADAAGVAAAMRLGAAGVQVGTAYLLCPESRTSAVHRAALASEAAAHTALTNLYTGRPARGIVTRLMRELGPINTVAPPFPLATSAVAPLRAAAEAQGLGDFSPLWAGQNVSGCREVGAEALTRELALGFSRE</sequence>
<keyword evidence="5" id="KW-0288">FMN</keyword>
<dbReference type="GO" id="GO:0000166">
    <property type="term" value="F:nucleotide binding"/>
    <property type="evidence" value="ECO:0007669"/>
    <property type="project" value="UniProtKB-KW"/>
</dbReference>
<dbReference type="InterPro" id="IPR013785">
    <property type="entry name" value="Aldolase_TIM"/>
</dbReference>
<comment type="caution">
    <text evidence="12">The sequence shown here is derived from an EMBL/GenBank/DDBJ whole genome shotgun (WGS) entry which is preliminary data.</text>
</comment>
<evidence type="ECO:0000313" key="13">
    <source>
        <dbReference type="Proteomes" id="UP000264492"/>
    </source>
</evidence>
<keyword evidence="4" id="KW-0285">Flavoprotein</keyword>
<dbReference type="FunFam" id="3.20.20.70:FF:000154">
    <property type="entry name" value="Probable nitronate monooxygenase"/>
    <property type="match status" value="1"/>
</dbReference>
<dbReference type="AlphaFoldDB" id="A0A371K430"/>
<dbReference type="OrthoDB" id="9778912at2"/>
<keyword evidence="7" id="KW-0560">Oxidoreductase</keyword>
<dbReference type="PANTHER" id="PTHR42747">
    <property type="entry name" value="NITRONATE MONOOXYGENASE-RELATED"/>
    <property type="match status" value="1"/>
</dbReference>
<evidence type="ECO:0000256" key="11">
    <source>
        <dbReference type="ARBA" id="ARBA00067136"/>
    </source>
</evidence>
<keyword evidence="6" id="KW-0547">Nucleotide-binding</keyword>
<protein>
    <recommendedName>
        <fullName evidence="11">Nitronate monooxygenase</fullName>
    </recommendedName>
    <alternativeName>
        <fullName evidence="9">Propionate 3-nitronate monooxygenase</fullName>
    </alternativeName>
</protein>
<dbReference type="GO" id="GO:0018580">
    <property type="term" value="F:nitronate monooxygenase activity"/>
    <property type="evidence" value="ECO:0007669"/>
    <property type="project" value="InterPro"/>
</dbReference>
<dbReference type="CDD" id="cd04730">
    <property type="entry name" value="NPD_like"/>
    <property type="match status" value="1"/>
</dbReference>
<dbReference type="Proteomes" id="UP000264492">
    <property type="component" value="Unassembled WGS sequence"/>
</dbReference>
<name>A0A371K430_9GAMM</name>
<dbReference type="SUPFAM" id="SSF51412">
    <property type="entry name" value="Inosine monophosphate dehydrogenase (IMPDH)"/>
    <property type="match status" value="1"/>
</dbReference>
<evidence type="ECO:0000256" key="5">
    <source>
        <dbReference type="ARBA" id="ARBA00022643"/>
    </source>
</evidence>
<keyword evidence="8 12" id="KW-0503">Monooxygenase</keyword>
<comment type="catalytic activity">
    <reaction evidence="10">
        <text>3 propionate 3-nitronate + 3 O2 + H2O = 3 3-oxopropanoate + 2 nitrate + nitrite + H2O2 + 3 H(+)</text>
        <dbReference type="Rhea" id="RHEA:57332"/>
        <dbReference type="ChEBI" id="CHEBI:15377"/>
        <dbReference type="ChEBI" id="CHEBI:15378"/>
        <dbReference type="ChEBI" id="CHEBI:15379"/>
        <dbReference type="ChEBI" id="CHEBI:16240"/>
        <dbReference type="ChEBI" id="CHEBI:16301"/>
        <dbReference type="ChEBI" id="CHEBI:17632"/>
        <dbReference type="ChEBI" id="CHEBI:33190"/>
        <dbReference type="ChEBI" id="CHEBI:136067"/>
    </reaction>
</comment>
<evidence type="ECO:0000256" key="10">
    <source>
        <dbReference type="ARBA" id="ARBA00049401"/>
    </source>
</evidence>
<dbReference type="Pfam" id="PF03060">
    <property type="entry name" value="NMO"/>
    <property type="match status" value="1"/>
</dbReference>
<dbReference type="Gene3D" id="3.20.20.70">
    <property type="entry name" value="Aldolase class I"/>
    <property type="match status" value="1"/>
</dbReference>
<evidence type="ECO:0000256" key="1">
    <source>
        <dbReference type="ARBA" id="ARBA00001917"/>
    </source>
</evidence>